<dbReference type="EMBL" id="CM037159">
    <property type="protein sequence ID" value="KAH7865539.1"/>
    <property type="molecule type" value="Genomic_DNA"/>
</dbReference>
<protein>
    <submittedName>
        <fullName evidence="1">Uncharacterized protein</fullName>
    </submittedName>
</protein>
<evidence type="ECO:0000313" key="1">
    <source>
        <dbReference type="EMBL" id="KAH7865539.1"/>
    </source>
</evidence>
<dbReference type="Proteomes" id="UP000828048">
    <property type="component" value="Chromosome 9"/>
</dbReference>
<proteinExistence type="predicted"/>
<reference evidence="1 2" key="1">
    <citation type="journal article" date="2021" name="Hortic Res">
        <title>High-quality reference genome and annotation aids understanding of berry development for evergreen blueberry (Vaccinium darrowii).</title>
        <authorList>
            <person name="Yu J."/>
            <person name="Hulse-Kemp A.M."/>
            <person name="Babiker E."/>
            <person name="Staton M."/>
        </authorList>
    </citation>
    <scope>NUCLEOTIDE SEQUENCE [LARGE SCALE GENOMIC DNA]</scope>
    <source>
        <strain evidence="2">cv. NJ 8807/NJ 8810</strain>
        <tissue evidence="1">Young leaf</tissue>
    </source>
</reference>
<evidence type="ECO:0000313" key="2">
    <source>
        <dbReference type="Proteomes" id="UP000828048"/>
    </source>
</evidence>
<sequence>MNLKTISCQKKNTISTKTNHRNHRRRLLSPCTLYISILLILPSCIFLVLVFESRFLRTPSPSSQPSLLPYAWGFIHQLKNVNAFATDATCSTADDKLRGAVTFLPLKDLRYEKTAEAGHTWFMSSMNDTREEGEVQYQQFPSESSNGRLLCIKGRDTHDGVWNSYALAWPETLPYNATLMKALTFISNNHYGHNNIWHGLSAMFPFVAWHIKNGCSMDPTRWVLFYKGELRKNLALWVTNILEATFSRPLEVETFDSVGGDGGGGGEAVCFEKAVVMRHNEGGMLRERREEVYDLIRCKAREYCNVSSAAAEGGGGGGGGIGMTLLMRTGARSFRNETVVGGIFEKECKKVEGCRLTVARSDNLTFCEQVKLMSMTDILVSPHGAQLTNLFLMDKNSSVMEFFPKGWLEVAGVGQFIYRWMASWSGMLHRGYWRDPDGASCPYPDKDRRCMSIYKNGQIGYNKIFFGEWATSVLNDVKQMKMVKGKEKSRGTWRTTTIDRGLLQANGFSRTHQKTASRPTSSIYDRPVVPHLRSAASITTTSSSDSRCLSLNRSLNSSVVAFSQSNNDRLVEEHVVNQKTKV</sequence>
<gene>
    <name evidence="1" type="ORF">Vadar_007993</name>
</gene>
<organism evidence="1 2">
    <name type="scientific">Vaccinium darrowii</name>
    <dbReference type="NCBI Taxonomy" id="229202"/>
    <lineage>
        <taxon>Eukaryota</taxon>
        <taxon>Viridiplantae</taxon>
        <taxon>Streptophyta</taxon>
        <taxon>Embryophyta</taxon>
        <taxon>Tracheophyta</taxon>
        <taxon>Spermatophyta</taxon>
        <taxon>Magnoliopsida</taxon>
        <taxon>eudicotyledons</taxon>
        <taxon>Gunneridae</taxon>
        <taxon>Pentapetalae</taxon>
        <taxon>asterids</taxon>
        <taxon>Ericales</taxon>
        <taxon>Ericaceae</taxon>
        <taxon>Vaccinioideae</taxon>
        <taxon>Vaccinieae</taxon>
        <taxon>Vaccinium</taxon>
    </lineage>
</organism>
<keyword evidence="2" id="KW-1185">Reference proteome</keyword>
<name>A0ACB7ZJ86_9ERIC</name>
<comment type="caution">
    <text evidence="1">The sequence shown here is derived from an EMBL/GenBank/DDBJ whole genome shotgun (WGS) entry which is preliminary data.</text>
</comment>
<accession>A0ACB7ZJ86</accession>